<organism evidence="1 2">
    <name type="scientific">Ruminiclostridium cellobioparum subsp. termitidis CT1112</name>
    <dbReference type="NCBI Taxonomy" id="1195236"/>
    <lineage>
        <taxon>Bacteria</taxon>
        <taxon>Bacillati</taxon>
        <taxon>Bacillota</taxon>
        <taxon>Clostridia</taxon>
        <taxon>Eubacteriales</taxon>
        <taxon>Oscillospiraceae</taxon>
        <taxon>Ruminiclostridium</taxon>
    </lineage>
</organism>
<gene>
    <name evidence="1" type="ORF">CTER_5377</name>
</gene>
<comment type="caution">
    <text evidence="1">The sequence shown here is derived from an EMBL/GenBank/DDBJ whole genome shotgun (WGS) entry which is preliminary data.</text>
</comment>
<dbReference type="AlphaFoldDB" id="S0FIS2"/>
<keyword evidence="2" id="KW-1185">Reference proteome</keyword>
<name>S0FIS2_RUMCE</name>
<evidence type="ECO:0000313" key="1">
    <source>
        <dbReference type="EMBL" id="EMS68999.1"/>
    </source>
</evidence>
<accession>S0FIS2</accession>
<sequence>MEQKKLNVGLITTVSGRWPRELPTNRHAEYGK</sequence>
<dbReference type="EMBL" id="AORV01000078">
    <property type="protein sequence ID" value="EMS68999.1"/>
    <property type="molecule type" value="Genomic_DNA"/>
</dbReference>
<dbReference type="Proteomes" id="UP000014155">
    <property type="component" value="Unassembled WGS sequence"/>
</dbReference>
<reference evidence="1 2" key="1">
    <citation type="journal article" date="2013" name="Genome Announc.">
        <title>Draft Genome Sequence of the Cellulolytic, Mesophilic, Anaerobic Bacterium Clostridium termitidis Strain CT1112 (DSM 5398).</title>
        <authorList>
            <person name="Lal S."/>
            <person name="Ramachandran U."/>
            <person name="Zhang X."/>
            <person name="Munir R."/>
            <person name="Sparling R."/>
            <person name="Levin D.B."/>
        </authorList>
    </citation>
    <scope>NUCLEOTIDE SEQUENCE [LARGE SCALE GENOMIC DNA]</scope>
    <source>
        <strain evidence="1 2">CT1112</strain>
    </source>
</reference>
<dbReference type="STRING" id="1195236.CTER_5377"/>
<proteinExistence type="predicted"/>
<protein>
    <submittedName>
        <fullName evidence="1">Uncharacterized protein</fullName>
    </submittedName>
</protein>
<evidence type="ECO:0000313" key="2">
    <source>
        <dbReference type="Proteomes" id="UP000014155"/>
    </source>
</evidence>